<dbReference type="Gene3D" id="1.10.10.60">
    <property type="entry name" value="Homeodomain-like"/>
    <property type="match status" value="1"/>
</dbReference>
<evidence type="ECO:0000256" key="3">
    <source>
        <dbReference type="ARBA" id="ARBA00023125"/>
    </source>
</evidence>
<evidence type="ECO:0000256" key="1">
    <source>
        <dbReference type="ARBA" id="ARBA00009913"/>
    </source>
</evidence>
<dbReference type="Proteomes" id="UP000254340">
    <property type="component" value="Unassembled WGS sequence"/>
</dbReference>
<keyword evidence="3" id="KW-0238">DNA-binding</keyword>
<dbReference type="InterPro" id="IPR036162">
    <property type="entry name" value="Resolvase-like_N_sf"/>
</dbReference>
<dbReference type="PROSITE" id="PS00398">
    <property type="entry name" value="RECOMBINASES_2"/>
    <property type="match status" value="1"/>
</dbReference>
<keyword evidence="2" id="KW-0229">DNA integration</keyword>
<dbReference type="PANTHER" id="PTHR30461:SF26">
    <property type="entry name" value="RESOLVASE HOMOLOG YNEB"/>
    <property type="match status" value="1"/>
</dbReference>
<keyword evidence="4" id="KW-0233">DNA recombination</keyword>
<dbReference type="AlphaFoldDB" id="A0A377X7T2"/>
<dbReference type="SMART" id="SM00857">
    <property type="entry name" value="Resolvase"/>
    <property type="match status" value="1"/>
</dbReference>
<gene>
    <name evidence="6" type="primary">tnpR</name>
    <name evidence="6" type="ORF">NCTC5047_03387</name>
</gene>
<name>A0A377X7T2_KLEPN</name>
<dbReference type="GO" id="GO:0015074">
    <property type="term" value="P:DNA integration"/>
    <property type="evidence" value="ECO:0007669"/>
    <property type="project" value="UniProtKB-KW"/>
</dbReference>
<feature type="active site" description="O-(5'-phospho-DNA)-serine intermediate" evidence="5">
    <location>
        <position position="10"/>
    </location>
</feature>
<dbReference type="GO" id="GO:0003677">
    <property type="term" value="F:DNA binding"/>
    <property type="evidence" value="ECO:0007669"/>
    <property type="project" value="UniProtKB-KW"/>
</dbReference>
<dbReference type="Pfam" id="PF00239">
    <property type="entry name" value="Resolvase"/>
    <property type="match status" value="1"/>
</dbReference>
<evidence type="ECO:0000256" key="5">
    <source>
        <dbReference type="PIRSR" id="PIRSR606118-50"/>
    </source>
</evidence>
<dbReference type="CDD" id="cd03768">
    <property type="entry name" value="SR_ResInv"/>
    <property type="match status" value="1"/>
</dbReference>
<reference evidence="6 7" key="1">
    <citation type="submission" date="2018-06" db="EMBL/GenBank/DDBJ databases">
        <authorList>
            <consortium name="Pathogen Informatics"/>
            <person name="Doyle S."/>
        </authorList>
    </citation>
    <scope>NUCLEOTIDE SEQUENCE [LARGE SCALE GENOMIC DNA]</scope>
    <source>
        <strain evidence="6 7">NCTC5047</strain>
    </source>
</reference>
<dbReference type="InterPro" id="IPR006118">
    <property type="entry name" value="Recombinase_CS"/>
</dbReference>
<dbReference type="InterPro" id="IPR050639">
    <property type="entry name" value="SSR_resolvase"/>
</dbReference>
<dbReference type="Gene3D" id="6.10.250.10">
    <property type="match status" value="1"/>
</dbReference>
<dbReference type="PANTHER" id="PTHR30461">
    <property type="entry name" value="DNA-INVERTASE FROM LAMBDOID PROPHAGE"/>
    <property type="match status" value="1"/>
</dbReference>
<evidence type="ECO:0000313" key="6">
    <source>
        <dbReference type="EMBL" id="STT82420.1"/>
    </source>
</evidence>
<dbReference type="PROSITE" id="PS51736">
    <property type="entry name" value="RECOMBINASES_3"/>
    <property type="match status" value="1"/>
</dbReference>
<evidence type="ECO:0000256" key="4">
    <source>
        <dbReference type="ARBA" id="ARBA00023172"/>
    </source>
</evidence>
<dbReference type="GO" id="GO:0000150">
    <property type="term" value="F:DNA strand exchange activity"/>
    <property type="evidence" value="ECO:0007669"/>
    <property type="project" value="InterPro"/>
</dbReference>
<dbReference type="EMBL" id="UGLH01000006">
    <property type="protein sequence ID" value="STT82420.1"/>
    <property type="molecule type" value="Genomic_DNA"/>
</dbReference>
<organism evidence="6 7">
    <name type="scientific">Klebsiella pneumoniae</name>
    <dbReference type="NCBI Taxonomy" id="573"/>
    <lineage>
        <taxon>Bacteria</taxon>
        <taxon>Pseudomonadati</taxon>
        <taxon>Pseudomonadota</taxon>
        <taxon>Gammaproteobacteria</taxon>
        <taxon>Enterobacterales</taxon>
        <taxon>Enterobacteriaceae</taxon>
        <taxon>Klebsiella/Raoultella group</taxon>
        <taxon>Klebsiella</taxon>
        <taxon>Klebsiella pneumoniae complex</taxon>
    </lineage>
</organism>
<evidence type="ECO:0000256" key="2">
    <source>
        <dbReference type="ARBA" id="ARBA00022908"/>
    </source>
</evidence>
<dbReference type="InterPro" id="IPR006120">
    <property type="entry name" value="Resolvase_HTH_dom"/>
</dbReference>
<dbReference type="SUPFAM" id="SSF46689">
    <property type="entry name" value="Homeodomain-like"/>
    <property type="match status" value="1"/>
</dbReference>
<dbReference type="Pfam" id="PF02796">
    <property type="entry name" value="HTH_7"/>
    <property type="match status" value="1"/>
</dbReference>
<dbReference type="InterPro" id="IPR009057">
    <property type="entry name" value="Homeodomain-like_sf"/>
</dbReference>
<evidence type="ECO:0000313" key="7">
    <source>
        <dbReference type="Proteomes" id="UP000254340"/>
    </source>
</evidence>
<comment type="similarity">
    <text evidence="1">Belongs to the site-specific recombinase resolvase family.</text>
</comment>
<sequence>MRLFGYARVSTSQQSLDIQIGALKNAGVKANRIFTDKASGSSSAREGLELLRMKVEDGDVILVKKLDRLGRDTADMIQLIKEFDALGVAVRFIDDGISTDGEMGKMIVTILSAVAQAERTRILERTNEGRLEAKSKGIKFGRKRKIDRNKIKVMHDKGIGATEIAKHMGIARSTVYKIINSERSPIND</sequence>
<dbReference type="SUPFAM" id="SSF53041">
    <property type="entry name" value="Resolvase-like"/>
    <property type="match status" value="1"/>
</dbReference>
<dbReference type="PROSITE" id="PS00397">
    <property type="entry name" value="RECOMBINASES_1"/>
    <property type="match status" value="1"/>
</dbReference>
<proteinExistence type="inferred from homology"/>
<protein>
    <submittedName>
        <fullName evidence="6">Resolvase/TnpR</fullName>
    </submittedName>
</protein>
<dbReference type="InterPro" id="IPR006119">
    <property type="entry name" value="Resolv_N"/>
</dbReference>
<accession>A0A377X7T2</accession>
<dbReference type="Gene3D" id="3.40.50.1390">
    <property type="entry name" value="Resolvase, N-terminal catalytic domain"/>
    <property type="match status" value="1"/>
</dbReference>